<protein>
    <submittedName>
        <fullName evidence="3">AMP-binding protein</fullName>
    </submittedName>
</protein>
<proteinExistence type="predicted"/>
<dbReference type="PANTHER" id="PTHR43767:SF1">
    <property type="entry name" value="NONRIBOSOMAL PEPTIDE SYNTHASE PES1 (EUROFUNG)-RELATED"/>
    <property type="match status" value="1"/>
</dbReference>
<dbReference type="Gene3D" id="3.40.50.12780">
    <property type="entry name" value="N-terminal domain of ligase-like"/>
    <property type="match status" value="1"/>
</dbReference>
<reference evidence="3 4" key="1">
    <citation type="submission" date="2024-09" db="EMBL/GenBank/DDBJ databases">
        <authorList>
            <person name="Sun Q."/>
            <person name="Mori K."/>
        </authorList>
    </citation>
    <scope>NUCLEOTIDE SEQUENCE [LARGE SCALE GENOMIC DNA]</scope>
    <source>
        <strain evidence="3 4">TBRC 3947</strain>
    </source>
</reference>
<dbReference type="InterPro" id="IPR020845">
    <property type="entry name" value="AMP-binding_CS"/>
</dbReference>
<dbReference type="Proteomes" id="UP001589867">
    <property type="component" value="Unassembled WGS sequence"/>
</dbReference>
<dbReference type="RefSeq" id="WP_377253462.1">
    <property type="nucleotide sequence ID" value="NZ_JBHLUH010000042.1"/>
</dbReference>
<accession>A0ABV6M6I5</accession>
<sequence>MDLMGTRTVNDVLIDRAGLYPQAPFLVAEDRDGRVVEFSYADFLERVRCTAGGLSQAGVRAGDSVVLHLENSAEFVLTWFAVLWAGAVAVPSNTANTASELDHVIELSEARTVITSERHGDVVVRAAAPHHGRLRVLVARGRSAHLGAAHLDEFDATPVAPAAVGSEDLAELIFTSGTTSKPKAVMLTHANCLHAGEEMSKGLALDASDRLLTTLPLFHVNAQAATVLPALTVGGTCVVLEEYSASRFLSQVRGHRATSVSLVAMQVRTLLAQPPRLDDAVHPVRRCFFVLPVTAEERAAFERRFGIRLTYGYGLSEAMMLLSLAPLAGDPHWPSIGLPTINRDVRLVDETGSEVPVGSPGEIVVAGTPGRTLMKGYFRNEGATAEALRDGWLHTGDVGRFDEDGFLFFVDRRKDVIKRSGENISAAEVETTLAAHPGVVEAAVIGVPDPIRDEAVWAYVVPDGPLEEAELLEYCRERLSAFKVPSEVVFVTSLPKTSIGKINKSLLRAEAAGGATEPGE</sequence>
<gene>
    <name evidence="3" type="ORF">ACFFIA_21820</name>
</gene>
<dbReference type="InterPro" id="IPR000873">
    <property type="entry name" value="AMP-dep_synth/lig_dom"/>
</dbReference>
<evidence type="ECO:0000259" key="2">
    <source>
        <dbReference type="Pfam" id="PF13193"/>
    </source>
</evidence>
<dbReference type="PROSITE" id="PS00455">
    <property type="entry name" value="AMP_BINDING"/>
    <property type="match status" value="1"/>
</dbReference>
<feature type="domain" description="AMP-dependent synthetase/ligase" evidence="1">
    <location>
        <begin position="16"/>
        <end position="378"/>
    </location>
</feature>
<dbReference type="InterPro" id="IPR045851">
    <property type="entry name" value="AMP-bd_C_sf"/>
</dbReference>
<dbReference type="SUPFAM" id="SSF56801">
    <property type="entry name" value="Acetyl-CoA synthetase-like"/>
    <property type="match status" value="1"/>
</dbReference>
<evidence type="ECO:0000259" key="1">
    <source>
        <dbReference type="Pfam" id="PF00501"/>
    </source>
</evidence>
<dbReference type="InterPro" id="IPR042099">
    <property type="entry name" value="ANL_N_sf"/>
</dbReference>
<dbReference type="Gene3D" id="3.30.300.30">
    <property type="match status" value="1"/>
</dbReference>
<organism evidence="3 4">
    <name type="scientific">Phytohabitans kaempferiae</name>
    <dbReference type="NCBI Taxonomy" id="1620943"/>
    <lineage>
        <taxon>Bacteria</taxon>
        <taxon>Bacillati</taxon>
        <taxon>Actinomycetota</taxon>
        <taxon>Actinomycetes</taxon>
        <taxon>Micromonosporales</taxon>
        <taxon>Micromonosporaceae</taxon>
    </lineage>
</organism>
<name>A0ABV6M6I5_9ACTN</name>
<feature type="domain" description="AMP-binding enzyme C-terminal" evidence="2">
    <location>
        <begin position="428"/>
        <end position="501"/>
    </location>
</feature>
<dbReference type="InterPro" id="IPR050237">
    <property type="entry name" value="ATP-dep_AMP-bd_enzyme"/>
</dbReference>
<dbReference type="Pfam" id="PF00501">
    <property type="entry name" value="AMP-binding"/>
    <property type="match status" value="1"/>
</dbReference>
<dbReference type="PANTHER" id="PTHR43767">
    <property type="entry name" value="LONG-CHAIN-FATTY-ACID--COA LIGASE"/>
    <property type="match status" value="1"/>
</dbReference>
<evidence type="ECO:0000313" key="4">
    <source>
        <dbReference type="Proteomes" id="UP001589867"/>
    </source>
</evidence>
<evidence type="ECO:0000313" key="3">
    <source>
        <dbReference type="EMBL" id="MFC0530305.1"/>
    </source>
</evidence>
<comment type="caution">
    <text evidence="3">The sequence shown here is derived from an EMBL/GenBank/DDBJ whole genome shotgun (WGS) entry which is preliminary data.</text>
</comment>
<keyword evidence="4" id="KW-1185">Reference proteome</keyword>
<dbReference type="InterPro" id="IPR025110">
    <property type="entry name" value="AMP-bd_C"/>
</dbReference>
<dbReference type="EMBL" id="JBHLUH010000042">
    <property type="protein sequence ID" value="MFC0530305.1"/>
    <property type="molecule type" value="Genomic_DNA"/>
</dbReference>
<dbReference type="Pfam" id="PF13193">
    <property type="entry name" value="AMP-binding_C"/>
    <property type="match status" value="1"/>
</dbReference>